<gene>
    <name evidence="1" type="ORF">ACFQ2I_21895</name>
</gene>
<keyword evidence="2" id="KW-1185">Reference proteome</keyword>
<evidence type="ECO:0000313" key="1">
    <source>
        <dbReference type="EMBL" id="MFD0961996.1"/>
    </source>
</evidence>
<keyword evidence="1" id="KW-0282">Flagellum</keyword>
<keyword evidence="1" id="KW-0969">Cilium</keyword>
<evidence type="ECO:0000313" key="2">
    <source>
        <dbReference type="Proteomes" id="UP001596989"/>
    </source>
</evidence>
<accession>A0ABW3HWR2</accession>
<name>A0ABW3HWR2_9BACL</name>
<sequence length="244" mass="27121">MGNKRNMWISLTAAVLSATLVYGLYQLQRLQMQRQDTVTVIVPGRFIAAGEVIKEEDLGTVQLPYSAYTPEMVTEAVEALGMETVMPLGLGEPMLDWKLNYHNLQPRLSESTFQIPREYIRSISNGIRAGDRVAIYASGEEGVSGRVFRETVVVASVKSSGNMEVDSPEKSHLLSMAEGNMDGMYAARREANAMIEYLNLNLTEQQWLTIDELCTGGATKLVVAYSPESFNRFHAIDERSDGEQ</sequence>
<protein>
    <submittedName>
        <fullName evidence="1">Flagellar biosynthesis protein FlgA</fullName>
    </submittedName>
</protein>
<comment type="caution">
    <text evidence="1">The sequence shown here is derived from an EMBL/GenBank/DDBJ whole genome shotgun (WGS) entry which is preliminary data.</text>
</comment>
<proteinExistence type="predicted"/>
<dbReference type="RefSeq" id="WP_377568080.1">
    <property type="nucleotide sequence ID" value="NZ_JBHTJZ010000070.1"/>
</dbReference>
<keyword evidence="1" id="KW-0966">Cell projection</keyword>
<organism evidence="1 2">
    <name type="scientific">Paenibacillus chungangensis</name>
    <dbReference type="NCBI Taxonomy" id="696535"/>
    <lineage>
        <taxon>Bacteria</taxon>
        <taxon>Bacillati</taxon>
        <taxon>Bacillota</taxon>
        <taxon>Bacilli</taxon>
        <taxon>Bacillales</taxon>
        <taxon>Paenibacillaceae</taxon>
        <taxon>Paenibacillus</taxon>
    </lineage>
</organism>
<dbReference type="CDD" id="cd11614">
    <property type="entry name" value="SAF_CpaB_FlgA_like"/>
    <property type="match status" value="1"/>
</dbReference>
<dbReference type="Proteomes" id="UP001596989">
    <property type="component" value="Unassembled WGS sequence"/>
</dbReference>
<reference evidence="2" key="1">
    <citation type="journal article" date="2019" name="Int. J. Syst. Evol. Microbiol.">
        <title>The Global Catalogue of Microorganisms (GCM) 10K type strain sequencing project: providing services to taxonomists for standard genome sequencing and annotation.</title>
        <authorList>
            <consortium name="The Broad Institute Genomics Platform"/>
            <consortium name="The Broad Institute Genome Sequencing Center for Infectious Disease"/>
            <person name="Wu L."/>
            <person name="Ma J."/>
        </authorList>
    </citation>
    <scope>NUCLEOTIDE SEQUENCE [LARGE SCALE GENOMIC DNA]</scope>
    <source>
        <strain evidence="2">CCUG 59129</strain>
    </source>
</reference>
<dbReference type="EMBL" id="JBHTJZ010000070">
    <property type="protein sequence ID" value="MFD0961996.1"/>
    <property type="molecule type" value="Genomic_DNA"/>
</dbReference>